<proteinExistence type="predicted"/>
<evidence type="ECO:0000256" key="2">
    <source>
        <dbReference type="SAM" id="SignalP"/>
    </source>
</evidence>
<dbReference type="Proteomes" id="UP000242561">
    <property type="component" value="Chromosome"/>
</dbReference>
<dbReference type="InterPro" id="IPR028994">
    <property type="entry name" value="Integrin_alpha_N"/>
</dbReference>
<dbReference type="Pfam" id="PF07593">
    <property type="entry name" value="UnbV_ASPIC"/>
    <property type="match status" value="1"/>
</dbReference>
<name>A0A1L3JA92_9SPHN</name>
<feature type="chain" id="PRO_5012634319" description="ASPIC/UnbV domain-containing protein" evidence="2">
    <location>
        <begin position="33"/>
        <end position="643"/>
    </location>
</feature>
<keyword evidence="1 2" id="KW-0732">Signal</keyword>
<dbReference type="InterPro" id="IPR011519">
    <property type="entry name" value="UnbV_ASPIC"/>
</dbReference>
<dbReference type="Pfam" id="PF13517">
    <property type="entry name" value="FG-GAP_3"/>
    <property type="match status" value="2"/>
</dbReference>
<dbReference type="PANTHER" id="PTHR44103">
    <property type="entry name" value="PROPROTEIN CONVERTASE P"/>
    <property type="match status" value="1"/>
</dbReference>
<protein>
    <recommendedName>
        <fullName evidence="3">ASPIC/UnbV domain-containing protein</fullName>
    </recommendedName>
</protein>
<dbReference type="EMBL" id="CP018154">
    <property type="protein sequence ID" value="APG62044.1"/>
    <property type="molecule type" value="Genomic_DNA"/>
</dbReference>
<dbReference type="SUPFAM" id="SSF69318">
    <property type="entry name" value="Integrin alpha N-terminal domain"/>
    <property type="match status" value="1"/>
</dbReference>
<evidence type="ECO:0000256" key="1">
    <source>
        <dbReference type="ARBA" id="ARBA00022729"/>
    </source>
</evidence>
<feature type="signal peptide" evidence="2">
    <location>
        <begin position="1"/>
        <end position="32"/>
    </location>
</feature>
<evidence type="ECO:0000313" key="4">
    <source>
        <dbReference type="EMBL" id="APG62044.1"/>
    </source>
</evidence>
<feature type="domain" description="ASPIC/UnbV" evidence="3">
    <location>
        <begin position="573"/>
        <end position="636"/>
    </location>
</feature>
<dbReference type="Gene3D" id="2.130.10.130">
    <property type="entry name" value="Integrin alpha, N-terminal"/>
    <property type="match status" value="2"/>
</dbReference>
<sequence length="643" mass="71093">MLYNIPKKGYLKIIAFTAMPCFMLSAFQNVMANSPSTGSKIKIDTIQEKPIFEESKNIIAFENRNRRKWDNAVIADIDQDGLQDIIITEHGQRIRLFWNEGGKYSEPVTIANGDLHGVTAADFDKDGRMDIIIAQGGGDGNNPRRPLWYQVNQNREITGGDTLSYFEPGRGRATKFLDSDGDGTLDLIVTGFPLPSQKDGANHLYANSGEGDFTFIETLPQAKWLGYRTLITDFNGDNDADILFFGGDDIAAVQGGAGDEFNIAPTKVFGDLLNISNASSISEIDFDNDGDFDLFITRAENQFIQETYYDEATQRFAFFTFRQDYLFEDLSIDGDLIVENLQVNFPHFDVFVGAEKRKLKFQSDRHGGKDFTLKAEDAMGWPEGPTKAGLYIGYVGEGKWRIGGEVQSRTAAVINNVTSRPKTSILKSLPAILLENQNGQFVDATEKLDIKINEQTTSAAVGDFNNDGWSDIAILKYGNMAVQNEHIILFNQRGRKFAKADISGIRADGVGMTGGSIETIDYDQNGALDLLYSNERGKWHLLSNNIAEKAMGHFVIVNVGFSSKSNASALHAILNIKACGQNFWRKVGASSASFSQNFNTQLHVGLGKCTSIDAASLRWSDGEEVMIKMGKVDQKYQAGLVRK</sequence>
<keyword evidence="5" id="KW-1185">Reference proteome</keyword>
<dbReference type="PANTHER" id="PTHR44103:SF1">
    <property type="entry name" value="PROPROTEIN CONVERTASE P"/>
    <property type="match status" value="1"/>
</dbReference>
<dbReference type="InterPro" id="IPR013517">
    <property type="entry name" value="FG-GAP"/>
</dbReference>
<reference evidence="4 5" key="1">
    <citation type="submission" date="2016-11" db="EMBL/GenBank/DDBJ databases">
        <title>Sphingorhabdus sp. LPB0140, isolated from marine environment.</title>
        <authorList>
            <person name="Kim E."/>
            <person name="Yi H."/>
        </authorList>
    </citation>
    <scope>NUCLEOTIDE SEQUENCE [LARGE SCALE GENOMIC DNA]</scope>
    <source>
        <strain evidence="4 5">LPB0140</strain>
    </source>
</reference>
<accession>A0A1L3JA92</accession>
<gene>
    <name evidence="4" type="ORF">LPB140_03565</name>
</gene>
<dbReference type="KEGG" id="sphl:LPB140_03565"/>
<evidence type="ECO:0000313" key="5">
    <source>
        <dbReference type="Proteomes" id="UP000242561"/>
    </source>
</evidence>
<dbReference type="STRING" id="1913578.LPB140_03565"/>
<dbReference type="AlphaFoldDB" id="A0A1L3JA92"/>
<evidence type="ECO:0000259" key="3">
    <source>
        <dbReference type="Pfam" id="PF07593"/>
    </source>
</evidence>
<organism evidence="4 5">
    <name type="scientific">Sphingorhabdus lutea</name>
    <dbReference type="NCBI Taxonomy" id="1913578"/>
    <lineage>
        <taxon>Bacteria</taxon>
        <taxon>Pseudomonadati</taxon>
        <taxon>Pseudomonadota</taxon>
        <taxon>Alphaproteobacteria</taxon>
        <taxon>Sphingomonadales</taxon>
        <taxon>Sphingomonadaceae</taxon>
        <taxon>Sphingorhabdus</taxon>
    </lineage>
</organism>